<reference evidence="5 6" key="1">
    <citation type="submission" date="2020-02" db="EMBL/GenBank/DDBJ databases">
        <authorList>
            <person name="Ma Q."/>
            <person name="Huang Y."/>
            <person name="Song X."/>
            <person name="Pei D."/>
        </authorList>
    </citation>
    <scope>NUCLEOTIDE SEQUENCE [LARGE SCALE GENOMIC DNA]</scope>
    <source>
        <strain evidence="5">Sxm20200214</strain>
        <tissue evidence="5">Leaf</tissue>
    </source>
</reference>
<feature type="domain" description="Ubiquitin-like protease family profile" evidence="4">
    <location>
        <begin position="32"/>
        <end position="75"/>
    </location>
</feature>
<proteinExistence type="inferred from homology"/>
<evidence type="ECO:0000313" key="5">
    <source>
        <dbReference type="EMBL" id="KAG2298151.1"/>
    </source>
</evidence>
<dbReference type="GO" id="GO:0008234">
    <property type="term" value="F:cysteine-type peptidase activity"/>
    <property type="evidence" value="ECO:0007669"/>
    <property type="project" value="InterPro"/>
</dbReference>
<dbReference type="AlphaFoldDB" id="A0A8X7S259"/>
<accession>A0A8X7S259</accession>
<name>A0A8X7S259_BRACI</name>
<evidence type="ECO:0000259" key="4">
    <source>
        <dbReference type="Pfam" id="PF02902"/>
    </source>
</evidence>
<dbReference type="Pfam" id="PF02902">
    <property type="entry name" value="Peptidase_C48"/>
    <property type="match status" value="1"/>
</dbReference>
<evidence type="ECO:0000256" key="1">
    <source>
        <dbReference type="ARBA" id="ARBA00005234"/>
    </source>
</evidence>
<dbReference type="Gene3D" id="3.40.395.10">
    <property type="entry name" value="Adenoviral Proteinase, Chain A"/>
    <property type="match status" value="1"/>
</dbReference>
<keyword evidence="6" id="KW-1185">Reference proteome</keyword>
<dbReference type="InterPro" id="IPR003653">
    <property type="entry name" value="Peptidase_C48_C"/>
</dbReference>
<keyword evidence="3" id="KW-0378">Hydrolase</keyword>
<evidence type="ECO:0000313" key="6">
    <source>
        <dbReference type="Proteomes" id="UP000886595"/>
    </source>
</evidence>
<dbReference type="GO" id="GO:0006508">
    <property type="term" value="P:proteolysis"/>
    <property type="evidence" value="ECO:0007669"/>
    <property type="project" value="UniProtKB-KW"/>
</dbReference>
<dbReference type="Proteomes" id="UP000886595">
    <property type="component" value="Unassembled WGS sequence"/>
</dbReference>
<evidence type="ECO:0000256" key="2">
    <source>
        <dbReference type="ARBA" id="ARBA00022670"/>
    </source>
</evidence>
<gene>
    <name evidence="5" type="ORF">Bca52824_034623</name>
</gene>
<dbReference type="OrthoDB" id="1113371at2759"/>
<comment type="similarity">
    <text evidence="1">Belongs to the peptidase C48 family.</text>
</comment>
<evidence type="ECO:0000256" key="3">
    <source>
        <dbReference type="ARBA" id="ARBA00022801"/>
    </source>
</evidence>
<protein>
    <recommendedName>
        <fullName evidence="4">Ubiquitin-like protease family profile domain-containing protein</fullName>
    </recommendedName>
</protein>
<dbReference type="InterPro" id="IPR038765">
    <property type="entry name" value="Papain-like_cys_pep_sf"/>
</dbReference>
<dbReference type="EMBL" id="JAAMPC010000008">
    <property type="protein sequence ID" value="KAG2298151.1"/>
    <property type="molecule type" value="Genomic_DNA"/>
</dbReference>
<keyword evidence="2" id="KW-0645">Protease</keyword>
<sequence>MPTKVVKTAVKDRLKLKLFDDVFSTPSASTAERIYFPFNIDQTHWVAVCIDMKCSSIHLLDCNVSLNTDSMMKNSLARFRIIGVSSPFSVVGFTCEVVEFLSQIPDYWCFLRNPLTLSVHLRL</sequence>
<organism evidence="5 6">
    <name type="scientific">Brassica carinata</name>
    <name type="common">Ethiopian mustard</name>
    <name type="synonym">Abyssinian cabbage</name>
    <dbReference type="NCBI Taxonomy" id="52824"/>
    <lineage>
        <taxon>Eukaryota</taxon>
        <taxon>Viridiplantae</taxon>
        <taxon>Streptophyta</taxon>
        <taxon>Embryophyta</taxon>
        <taxon>Tracheophyta</taxon>
        <taxon>Spermatophyta</taxon>
        <taxon>Magnoliopsida</taxon>
        <taxon>eudicotyledons</taxon>
        <taxon>Gunneridae</taxon>
        <taxon>Pentapetalae</taxon>
        <taxon>rosids</taxon>
        <taxon>malvids</taxon>
        <taxon>Brassicales</taxon>
        <taxon>Brassicaceae</taxon>
        <taxon>Brassiceae</taxon>
        <taxon>Brassica</taxon>
    </lineage>
</organism>
<dbReference type="SUPFAM" id="SSF54001">
    <property type="entry name" value="Cysteine proteinases"/>
    <property type="match status" value="1"/>
</dbReference>
<comment type="caution">
    <text evidence="5">The sequence shown here is derived from an EMBL/GenBank/DDBJ whole genome shotgun (WGS) entry which is preliminary data.</text>
</comment>